<dbReference type="Pfam" id="PF00004">
    <property type="entry name" value="AAA"/>
    <property type="match status" value="1"/>
</dbReference>
<proteinExistence type="predicted"/>
<feature type="domain" description="Peptidase M41" evidence="2">
    <location>
        <begin position="449"/>
        <end position="552"/>
    </location>
</feature>
<dbReference type="SUPFAM" id="SSF52540">
    <property type="entry name" value="P-loop containing nucleoside triphosphate hydrolases"/>
    <property type="match status" value="1"/>
</dbReference>
<dbReference type="RefSeq" id="WP_264226200.1">
    <property type="nucleotide sequence ID" value="NZ_CP107716.1"/>
</dbReference>
<evidence type="ECO:0000259" key="1">
    <source>
        <dbReference type="Pfam" id="PF00004"/>
    </source>
</evidence>
<feature type="domain" description="ATPase AAA-type core" evidence="1">
    <location>
        <begin position="237"/>
        <end position="369"/>
    </location>
</feature>
<dbReference type="EMBL" id="CP107716">
    <property type="protein sequence ID" value="UYQ72574.1"/>
    <property type="molecule type" value="Genomic_DNA"/>
</dbReference>
<accession>A0ABY6IPP1</accession>
<dbReference type="InterPro" id="IPR027417">
    <property type="entry name" value="P-loop_NTPase"/>
</dbReference>
<dbReference type="InterPro" id="IPR000642">
    <property type="entry name" value="Peptidase_M41"/>
</dbReference>
<dbReference type="SUPFAM" id="SSF140990">
    <property type="entry name" value="FtsH protease domain-like"/>
    <property type="match status" value="1"/>
</dbReference>
<protein>
    <submittedName>
        <fullName evidence="3">AAA family ATPase</fullName>
    </submittedName>
</protein>
<evidence type="ECO:0000259" key="2">
    <source>
        <dbReference type="Pfam" id="PF01434"/>
    </source>
</evidence>
<name>A0ABY6IPP1_9HYPH</name>
<dbReference type="Gene3D" id="3.40.50.300">
    <property type="entry name" value="P-loop containing nucleotide triphosphate hydrolases"/>
    <property type="match status" value="1"/>
</dbReference>
<dbReference type="InterPro" id="IPR003959">
    <property type="entry name" value="ATPase_AAA_core"/>
</dbReference>
<evidence type="ECO:0000313" key="3">
    <source>
        <dbReference type="EMBL" id="UYQ72574.1"/>
    </source>
</evidence>
<dbReference type="Proteomes" id="UP001163882">
    <property type="component" value="Chromosome"/>
</dbReference>
<evidence type="ECO:0000313" key="4">
    <source>
        <dbReference type="Proteomes" id="UP001163882"/>
    </source>
</evidence>
<organism evidence="3 4">
    <name type="scientific">Pelagibacterium flavum</name>
    <dbReference type="NCBI Taxonomy" id="2984530"/>
    <lineage>
        <taxon>Bacteria</taxon>
        <taxon>Pseudomonadati</taxon>
        <taxon>Pseudomonadota</taxon>
        <taxon>Alphaproteobacteria</taxon>
        <taxon>Hyphomicrobiales</taxon>
        <taxon>Devosiaceae</taxon>
        <taxon>Pelagibacterium</taxon>
    </lineage>
</organism>
<dbReference type="InterPro" id="IPR037219">
    <property type="entry name" value="Peptidase_M41-like"/>
</dbReference>
<dbReference type="Gene3D" id="1.10.8.60">
    <property type="match status" value="1"/>
</dbReference>
<dbReference type="Pfam" id="PF01434">
    <property type="entry name" value="Peptidase_M41"/>
    <property type="match status" value="1"/>
</dbReference>
<gene>
    <name evidence="3" type="ORF">OF122_01940</name>
</gene>
<keyword evidence="4" id="KW-1185">Reference proteome</keyword>
<dbReference type="PANTHER" id="PTHR23076:SF97">
    <property type="entry name" value="ATP-DEPENDENT ZINC METALLOPROTEASE YME1L1"/>
    <property type="match status" value="1"/>
</dbReference>
<sequence length="612" mass="66024">MPFKSISKSKPDPIQRSAIDVFPKFVAQALLGKPFLAEIAAKSETAFALIIHVPNENWMGFLADGLLSILPGTIIEQIRPGRRRSIDASNNQCLDYLADGRSVVAITYDPSVISKDLQATADRIVEVEGIDVRVVRRAINAVAGERAKGLTRTDIATLSPIAVMAAIRNAKSAVEAVARLRRAASGPTARTANSDLPKLAALPLVAEVREWADTLRDDLAALRRGQIKADDIRYGVLEGPPGTGKSLLGEVLAQSAGWRFVGTSVPTWFSSTDGHLGGVTRAATEFFIDLLTHDFSIGFLDELQSIPDRSAMDASHREWWTTLVDLVLLQIDRVRKSGRPILLLGACNHYNHLDTALIRGGRLEQKITVRPPASVHEVHNVLRFYCGTAIDDGELEAIARLALGRAPADLAAGVKQARALARRAGRALVPADLHAGMDLSPERHGPSLEIVARHEAAHALIAHRLGAHVNSVTIVSAGMSAGATESDWGDAPMTRHMLEDRVKVALAGRVADEIFNGGASSGAVGDLAFASNLLRRGRLELGLYDRLGTIDSNGVMARFDGEWLEARLRWLMAETRALVYAERAKILELSDILLEKKVLDADEIVAALGVGK</sequence>
<dbReference type="Gene3D" id="1.20.58.760">
    <property type="entry name" value="Peptidase M41"/>
    <property type="match status" value="1"/>
</dbReference>
<reference evidence="3" key="1">
    <citation type="submission" date="2022-10" db="EMBL/GenBank/DDBJ databases">
        <title>YIM 151497 complete genome.</title>
        <authorList>
            <person name="Chen X."/>
        </authorList>
    </citation>
    <scope>NUCLEOTIDE SEQUENCE</scope>
    <source>
        <strain evidence="3">YIM 151497</strain>
    </source>
</reference>
<dbReference type="PANTHER" id="PTHR23076">
    <property type="entry name" value="METALLOPROTEASE M41 FTSH"/>
    <property type="match status" value="1"/>
</dbReference>